<dbReference type="EMBL" id="CP021330">
    <property type="protein sequence ID" value="AVX03868.1"/>
    <property type="molecule type" value="Genomic_DNA"/>
</dbReference>
<evidence type="ECO:0000256" key="1">
    <source>
        <dbReference type="SAM" id="Phobius"/>
    </source>
</evidence>
<feature type="transmembrane region" description="Helical" evidence="1">
    <location>
        <begin position="245"/>
        <end position="265"/>
    </location>
</feature>
<dbReference type="GO" id="GO:0009103">
    <property type="term" value="P:lipopolysaccharide biosynthetic process"/>
    <property type="evidence" value="ECO:0007669"/>
    <property type="project" value="TreeGrafter"/>
</dbReference>
<dbReference type="AlphaFoldDB" id="A0A2R4MCV4"/>
<feature type="transmembrane region" description="Helical" evidence="1">
    <location>
        <begin position="271"/>
        <end position="288"/>
    </location>
</feature>
<dbReference type="GO" id="GO:0016020">
    <property type="term" value="C:membrane"/>
    <property type="evidence" value="ECO:0007669"/>
    <property type="project" value="TreeGrafter"/>
</dbReference>
<name>A0A2R4MCV4_9HYPH</name>
<feature type="transmembrane region" description="Helical" evidence="1">
    <location>
        <begin position="295"/>
        <end position="314"/>
    </location>
</feature>
<dbReference type="PANTHER" id="PTHR23028">
    <property type="entry name" value="ACETYLTRANSFERASE"/>
    <property type="match status" value="1"/>
</dbReference>
<dbReference type="InterPro" id="IPR050879">
    <property type="entry name" value="Acyltransferase_3"/>
</dbReference>
<sequence length="388" mass="43897">MTVSHTDNAIRAGAERDVTLDIFRAAAILLVILYHYTARLPATVFGAAEPLALPVVFGWVGVYFFFILSGYCIFYTLERAPTIWRFFAKRFSRIYPAFAAAAILLFALDQIVPLPLLPQFDFRPTQPNWTDLMGNLLFLGGIFEWVNGSFWSITVELQFYALIGFCAMAFKNSNRLVEFFHRLSVVLAIFWLLTFWVGLAFDPIWKVATGLRLVLIAPFLPFFALGVLGAQLAKGRWHFSNAFKLQMLLASLVVFSQAAGISPYLFGPRTLLPVIITFWLIVLFRSFAEGWRLPHIPLITPSLTQVGLVSYSWYLLHENLGYLLLRAMTPTLGYAISLPLTIVSTGVAAFLFSWAFEWRFRKGAEWFAEGILMFISRLLPKKIGEGMA</sequence>
<feature type="transmembrane region" description="Helical" evidence="1">
    <location>
        <begin position="213"/>
        <end position="233"/>
    </location>
</feature>
<dbReference type="Pfam" id="PF01757">
    <property type="entry name" value="Acyl_transf_3"/>
    <property type="match status" value="1"/>
</dbReference>
<protein>
    <recommendedName>
        <fullName evidence="2">Acyltransferase 3 domain-containing protein</fullName>
    </recommendedName>
</protein>
<evidence type="ECO:0000259" key="2">
    <source>
        <dbReference type="Pfam" id="PF01757"/>
    </source>
</evidence>
<dbReference type="KEGG" id="mmyr:MXMO3_01337"/>
<feature type="domain" description="Acyltransferase 3" evidence="2">
    <location>
        <begin position="20"/>
        <end position="357"/>
    </location>
</feature>
<dbReference type="RefSeq" id="WP_117395353.1">
    <property type="nucleotide sequence ID" value="NZ_CP021330.1"/>
</dbReference>
<dbReference type="PANTHER" id="PTHR23028:SF53">
    <property type="entry name" value="ACYL_TRANSF_3 DOMAIN-CONTAINING PROTEIN"/>
    <property type="match status" value="1"/>
</dbReference>
<keyword evidence="1" id="KW-0812">Transmembrane</keyword>
<proteinExistence type="predicted"/>
<reference evidence="3 4" key="1">
    <citation type="submission" date="2017-05" db="EMBL/GenBank/DDBJ databases">
        <title>Genome Analysis of Maritalea myrionectae HL2708#5.</title>
        <authorList>
            <consortium name="Cotde Inc.-PKNU"/>
            <person name="Jang D."/>
            <person name="Oh H.-M."/>
        </authorList>
    </citation>
    <scope>NUCLEOTIDE SEQUENCE [LARGE SCALE GENOMIC DNA]</scope>
    <source>
        <strain evidence="3 4">HL2708#5</strain>
    </source>
</reference>
<dbReference type="GO" id="GO:0016747">
    <property type="term" value="F:acyltransferase activity, transferring groups other than amino-acyl groups"/>
    <property type="evidence" value="ECO:0007669"/>
    <property type="project" value="InterPro"/>
</dbReference>
<feature type="transmembrane region" description="Helical" evidence="1">
    <location>
        <begin position="18"/>
        <end position="36"/>
    </location>
</feature>
<feature type="transmembrane region" description="Helical" evidence="1">
    <location>
        <begin position="179"/>
        <end position="201"/>
    </location>
</feature>
<feature type="transmembrane region" description="Helical" evidence="1">
    <location>
        <begin position="334"/>
        <end position="356"/>
    </location>
</feature>
<accession>A0A2R4MCV4</accession>
<dbReference type="InterPro" id="IPR002656">
    <property type="entry name" value="Acyl_transf_3_dom"/>
</dbReference>
<keyword evidence="1" id="KW-1133">Transmembrane helix</keyword>
<feature type="transmembrane region" description="Helical" evidence="1">
    <location>
        <begin position="97"/>
        <end position="116"/>
    </location>
</feature>
<keyword evidence="4" id="KW-1185">Reference proteome</keyword>
<organism evidence="3 4">
    <name type="scientific">Maritalea myrionectae</name>
    <dbReference type="NCBI Taxonomy" id="454601"/>
    <lineage>
        <taxon>Bacteria</taxon>
        <taxon>Pseudomonadati</taxon>
        <taxon>Pseudomonadota</taxon>
        <taxon>Alphaproteobacteria</taxon>
        <taxon>Hyphomicrobiales</taxon>
        <taxon>Devosiaceae</taxon>
        <taxon>Maritalea</taxon>
    </lineage>
</organism>
<keyword evidence="1" id="KW-0472">Membrane</keyword>
<evidence type="ECO:0000313" key="3">
    <source>
        <dbReference type="EMBL" id="AVX03868.1"/>
    </source>
</evidence>
<evidence type="ECO:0000313" key="4">
    <source>
        <dbReference type="Proteomes" id="UP000258927"/>
    </source>
</evidence>
<dbReference type="Proteomes" id="UP000258927">
    <property type="component" value="Chromosome"/>
</dbReference>
<feature type="transmembrane region" description="Helical" evidence="1">
    <location>
        <begin position="56"/>
        <end position="77"/>
    </location>
</feature>
<gene>
    <name evidence="3" type="ORF">MXMO3_01337</name>
</gene>
<dbReference type="STRING" id="1122213.GCA_000423365_01458"/>
<feature type="transmembrane region" description="Helical" evidence="1">
    <location>
        <begin position="136"/>
        <end position="167"/>
    </location>
</feature>